<sequence length="131" mass="15229">MKANIYYIFLLFLLALGGNHLFANTHQSAARATFSEYGVKHEQIKHKKSNRHSTINVVIDIDFDEEFHTNENQEEGNSNHLLANTNGFLNNWYLTFADPFFFKNRSDNFKISEPFSVHSNPIYLVIGDFRI</sequence>
<dbReference type="Proteomes" id="UP000318585">
    <property type="component" value="Unassembled WGS sequence"/>
</dbReference>
<evidence type="ECO:0000256" key="1">
    <source>
        <dbReference type="SAM" id="SignalP"/>
    </source>
</evidence>
<accession>A0A553CM87</accession>
<evidence type="ECO:0000313" key="3">
    <source>
        <dbReference type="Proteomes" id="UP000318585"/>
    </source>
</evidence>
<proteinExistence type="predicted"/>
<feature type="signal peptide" evidence="1">
    <location>
        <begin position="1"/>
        <end position="23"/>
    </location>
</feature>
<dbReference type="AlphaFoldDB" id="A0A553CM87"/>
<dbReference type="EMBL" id="VJZR01000004">
    <property type="protein sequence ID" value="TRX21646.1"/>
    <property type="molecule type" value="Genomic_DNA"/>
</dbReference>
<evidence type="ECO:0000313" key="2">
    <source>
        <dbReference type="EMBL" id="TRX21646.1"/>
    </source>
</evidence>
<reference evidence="2 3" key="1">
    <citation type="submission" date="2019-07" db="EMBL/GenBank/DDBJ databases">
        <title>Novel species of Flavobacterium.</title>
        <authorList>
            <person name="Liu Q."/>
            <person name="Xin Y.-H."/>
        </authorList>
    </citation>
    <scope>NUCLEOTIDE SEQUENCE [LARGE SCALE GENOMIC DNA]</scope>
    <source>
        <strain evidence="2 3">LB3P56</strain>
    </source>
</reference>
<comment type="caution">
    <text evidence="2">The sequence shown here is derived from an EMBL/GenBank/DDBJ whole genome shotgun (WGS) entry which is preliminary data.</text>
</comment>
<dbReference type="OrthoDB" id="1367991at2"/>
<feature type="chain" id="PRO_5022131034" evidence="1">
    <location>
        <begin position="24"/>
        <end position="131"/>
    </location>
</feature>
<dbReference type="RefSeq" id="WP_144071272.1">
    <property type="nucleotide sequence ID" value="NZ_VJZR01000004.1"/>
</dbReference>
<gene>
    <name evidence="2" type="ORF">FNW17_07125</name>
</gene>
<keyword evidence="1" id="KW-0732">Signal</keyword>
<keyword evidence="3" id="KW-1185">Reference proteome</keyword>
<organism evidence="2 3">
    <name type="scientific">Flavobacterium franklandianum</name>
    <dbReference type="NCBI Taxonomy" id="2594430"/>
    <lineage>
        <taxon>Bacteria</taxon>
        <taxon>Pseudomonadati</taxon>
        <taxon>Bacteroidota</taxon>
        <taxon>Flavobacteriia</taxon>
        <taxon>Flavobacteriales</taxon>
        <taxon>Flavobacteriaceae</taxon>
        <taxon>Flavobacterium</taxon>
    </lineage>
</organism>
<protein>
    <submittedName>
        <fullName evidence="2">Uncharacterized protein</fullName>
    </submittedName>
</protein>
<name>A0A553CM87_9FLAO</name>